<dbReference type="InterPro" id="IPR020845">
    <property type="entry name" value="AMP-binding_CS"/>
</dbReference>
<evidence type="ECO:0000256" key="11">
    <source>
        <dbReference type="SAM" id="MobiDB-lite"/>
    </source>
</evidence>
<comment type="pathway">
    <text evidence="10">Lipid metabolism; fatty acid metabolism.</text>
</comment>
<keyword evidence="14" id="KW-1185">Reference proteome</keyword>
<feature type="region of interest" description="Disordered" evidence="11">
    <location>
        <begin position="1"/>
        <end position="20"/>
    </location>
</feature>
<comment type="catalytic activity">
    <reaction evidence="10">
        <text>a long-chain fatty acid + ATP + CoA = a long-chain fatty acyl-CoA + AMP + diphosphate</text>
        <dbReference type="Rhea" id="RHEA:15421"/>
        <dbReference type="ChEBI" id="CHEBI:30616"/>
        <dbReference type="ChEBI" id="CHEBI:33019"/>
        <dbReference type="ChEBI" id="CHEBI:57287"/>
        <dbReference type="ChEBI" id="CHEBI:57560"/>
        <dbReference type="ChEBI" id="CHEBI:83139"/>
        <dbReference type="ChEBI" id="CHEBI:456215"/>
        <dbReference type="EC" id="6.2.1.3"/>
    </reaction>
</comment>
<dbReference type="EMBL" id="VOIH02000010">
    <property type="protein sequence ID" value="KAF3436566.1"/>
    <property type="molecule type" value="Genomic_DNA"/>
</dbReference>
<sequence length="1185" mass="133467">MKIFSAQVEEGKEGKDGKPSVGPVYRNLLSEHDFPPFDPELSTSWDIFSLAVQKYPGNHMLGWRKFVDGKPGPYLWKTYKEVYEEVVHFGSALRASGAEPGSRIGIYGSNCPQWIVAMEACNAHSMICVPLYDTLGPGAVNFIIDHAEIDFVIVQDKKVKELLNPNCESARRLKIIVSFTSLTEEENTKATQIGIKPYSWNEFLQMGKQNPSEIYPPQPYNVCTIMYTSGTSGNPKGVVLTHETIAFSVRGIDLFLEQFEDKMTVDDVYLSFLPLAHILDRMIEEYFFHNGASVGYYHGDLNALVDDLMELKPTLFAGVPRVFEKVYEGIMKALQELNPRRRKIFDILYKYKLAWMNMGFKNKYASPLADLLAFRKIKARLGGRVRLIISGGAPLSSEIEEFLRVTCCAFVVQGYGLTETCGPITLGFPDEMSMVGAVGTVSVYNEMRLEEVPEMSYNPLDNPPCGEICVRGKSVFTEYHKSPELTREAIKDGWFHTGDIGQILPNGTIKIIDRKKNLVKLSQGEYIALEYLENVYGITPIVDDIWVYGNSFKSLLVAVVVLHEDATKKWANLNGYTGSLSELCSLDQLRDHVISELKLTAERNKLRGFESIKGVILEPSPFDMGRDLVTATMKKKRNQLLKYYQVQIDELYRNLGGRSGFPAIAIMSQACGASIHKFKLVQHAPWHRLGRVIPFLSTCRYVVAASTDSLNCIDMLNTHLHNRCIEDARTLFDQNPISRNIAFWNIMMALYIRNDQLRNAEYLFDQMPVKDVVSWNTMLSELRKSRNPNGVYRCFLRLMRTGFRPNEYTISVVLSTVFNVLVPQIHVFVVRLALNSGVFVGSALMRGYADVGDRVALYRVFDEILERDVTSWNALISGYMEMGYVLEAQRVFDLMPEKNIVSWTSLLNGYIENNKINKARDVFNKMSERNVVSWTAMINGYVQNQNFVALPFSCQQVHSKIVKSGIPDDVVLSTSPVDMYAKCGNNEAALCVFELMRTKNLASWNSIIGGCARHGLTTRALDEFERMTKAGSRPNHVTFINLLSACGHGGLIEEGEKHFNSMTEKYGIQAGLEHYACMVDLYGRAGHLEKAGKLIEGMPFEPDVVVWGALLGACGLHSSLELGKFAAKGIWQLQHDHPAVYSMLAKIHGENGAWDGFVELRRIMKEKNVVKQRAASWIGSNFGIR</sequence>
<dbReference type="PANTHER" id="PTHR43272:SF6">
    <property type="entry name" value="LONG CHAIN ACYL-COA SYNTHETASE 1"/>
    <property type="match status" value="1"/>
</dbReference>
<feature type="repeat" description="PPR" evidence="9">
    <location>
        <begin position="771"/>
        <end position="805"/>
    </location>
</feature>
<keyword evidence="3 10" id="KW-0436">Ligase</keyword>
<dbReference type="Pfam" id="PF01535">
    <property type="entry name" value="PPR"/>
    <property type="match status" value="3"/>
</dbReference>
<dbReference type="InterPro" id="IPR002885">
    <property type="entry name" value="PPR_rpt"/>
</dbReference>
<organism evidence="13 14">
    <name type="scientific">Rhamnella rubrinervis</name>
    <dbReference type="NCBI Taxonomy" id="2594499"/>
    <lineage>
        <taxon>Eukaryota</taxon>
        <taxon>Viridiplantae</taxon>
        <taxon>Streptophyta</taxon>
        <taxon>Embryophyta</taxon>
        <taxon>Tracheophyta</taxon>
        <taxon>Spermatophyta</taxon>
        <taxon>Magnoliopsida</taxon>
        <taxon>eudicotyledons</taxon>
        <taxon>Gunneridae</taxon>
        <taxon>Pentapetalae</taxon>
        <taxon>rosids</taxon>
        <taxon>fabids</taxon>
        <taxon>Rosales</taxon>
        <taxon>Rhamnaceae</taxon>
        <taxon>rhamnoid group</taxon>
        <taxon>Rhamneae</taxon>
        <taxon>Rhamnella</taxon>
    </lineage>
</organism>
<feature type="domain" description="AMP-dependent synthetase/ligase" evidence="12">
    <location>
        <begin position="67"/>
        <end position="480"/>
    </location>
</feature>
<dbReference type="PROSITE" id="PS00455">
    <property type="entry name" value="AMP_BINDING"/>
    <property type="match status" value="1"/>
</dbReference>
<evidence type="ECO:0000256" key="8">
    <source>
        <dbReference type="ARBA" id="ARBA00026121"/>
    </source>
</evidence>
<dbReference type="PROSITE" id="PS51375">
    <property type="entry name" value="PPR"/>
    <property type="match status" value="3"/>
</dbReference>
<dbReference type="InterPro" id="IPR011990">
    <property type="entry name" value="TPR-like_helical_dom_sf"/>
</dbReference>
<dbReference type="Pfam" id="PF00501">
    <property type="entry name" value="AMP-binding"/>
    <property type="match status" value="1"/>
</dbReference>
<feature type="repeat" description="PPR" evidence="9">
    <location>
        <begin position="1000"/>
        <end position="1034"/>
    </location>
</feature>
<evidence type="ECO:0000256" key="1">
    <source>
        <dbReference type="ARBA" id="ARBA00004496"/>
    </source>
</evidence>
<dbReference type="GO" id="GO:0005783">
    <property type="term" value="C:endoplasmic reticulum"/>
    <property type="evidence" value="ECO:0007669"/>
    <property type="project" value="TreeGrafter"/>
</dbReference>
<keyword evidence="10" id="KW-0443">Lipid metabolism</keyword>
<evidence type="ECO:0000313" key="13">
    <source>
        <dbReference type="EMBL" id="KAF3436566.1"/>
    </source>
</evidence>
<evidence type="ECO:0000313" key="14">
    <source>
        <dbReference type="Proteomes" id="UP000796880"/>
    </source>
</evidence>
<reference evidence="13" key="1">
    <citation type="submission" date="2020-03" db="EMBL/GenBank/DDBJ databases">
        <title>A high-quality chromosome-level genome assembly of a woody plant with both climbing and erect habits, Rhamnella rubrinervis.</title>
        <authorList>
            <person name="Lu Z."/>
            <person name="Yang Y."/>
            <person name="Zhu X."/>
            <person name="Sun Y."/>
        </authorList>
    </citation>
    <scope>NUCLEOTIDE SEQUENCE</scope>
    <source>
        <strain evidence="13">BYM</strain>
        <tissue evidence="13">Leaf</tissue>
    </source>
</reference>
<dbReference type="FunFam" id="1.25.40.10:FF:000090">
    <property type="entry name" value="Pentatricopeptide repeat-containing protein, chloroplastic"/>
    <property type="match status" value="1"/>
</dbReference>
<dbReference type="GO" id="GO:0004467">
    <property type="term" value="F:long-chain fatty acid-CoA ligase activity"/>
    <property type="evidence" value="ECO:0007669"/>
    <property type="project" value="UniProtKB-EC"/>
</dbReference>
<keyword evidence="7 10" id="KW-0067">ATP-binding</keyword>
<dbReference type="Gene3D" id="3.40.50.12780">
    <property type="entry name" value="N-terminal domain of ligase-like"/>
    <property type="match status" value="1"/>
</dbReference>
<dbReference type="CDD" id="cd05927">
    <property type="entry name" value="LC-FACS_euk"/>
    <property type="match status" value="1"/>
</dbReference>
<dbReference type="Proteomes" id="UP000796880">
    <property type="component" value="Unassembled WGS sequence"/>
</dbReference>
<feature type="repeat" description="PPR" evidence="9">
    <location>
        <begin position="868"/>
        <end position="902"/>
    </location>
</feature>
<proteinExistence type="inferred from homology"/>
<dbReference type="UniPathway" id="UPA00199"/>
<dbReference type="Gene3D" id="1.25.40.10">
    <property type="entry name" value="Tetratricopeptide repeat domain"/>
    <property type="match status" value="3"/>
</dbReference>
<evidence type="ECO:0000259" key="12">
    <source>
        <dbReference type="Pfam" id="PF00501"/>
    </source>
</evidence>
<dbReference type="InterPro" id="IPR042099">
    <property type="entry name" value="ANL_N_sf"/>
</dbReference>
<evidence type="ECO:0000256" key="7">
    <source>
        <dbReference type="ARBA" id="ARBA00022840"/>
    </source>
</evidence>
<dbReference type="GO" id="GO:0016020">
    <property type="term" value="C:membrane"/>
    <property type="evidence" value="ECO:0007669"/>
    <property type="project" value="TreeGrafter"/>
</dbReference>
<dbReference type="GO" id="GO:0005524">
    <property type="term" value="F:ATP binding"/>
    <property type="evidence" value="ECO:0007669"/>
    <property type="project" value="UniProtKB-KW"/>
</dbReference>
<dbReference type="AlphaFoldDB" id="A0A8K0DTS7"/>
<keyword evidence="5 10" id="KW-0547">Nucleotide-binding</keyword>
<dbReference type="Pfam" id="PF13041">
    <property type="entry name" value="PPR_2"/>
    <property type="match status" value="2"/>
</dbReference>
<comment type="subcellular location">
    <subcellularLocation>
        <location evidence="1">Cytoplasm</location>
    </subcellularLocation>
</comment>
<evidence type="ECO:0000256" key="4">
    <source>
        <dbReference type="ARBA" id="ARBA00022737"/>
    </source>
</evidence>
<dbReference type="InterPro" id="IPR045311">
    <property type="entry name" value="LC-FACS_euk"/>
</dbReference>
<dbReference type="GO" id="GO:0010143">
    <property type="term" value="P:cutin biosynthetic process"/>
    <property type="evidence" value="ECO:0007669"/>
    <property type="project" value="TreeGrafter"/>
</dbReference>
<comment type="similarity">
    <text evidence="2 10">Belongs to the ATP-dependent AMP-binding enzyme family.</text>
</comment>
<dbReference type="EC" id="6.2.1.3" evidence="8 10"/>
<keyword evidence="4" id="KW-0677">Repeat</keyword>
<keyword evidence="6 10" id="KW-0276">Fatty acid metabolism</keyword>
<name>A0A8K0DTS7_9ROSA</name>
<dbReference type="PANTHER" id="PTHR43272">
    <property type="entry name" value="LONG-CHAIN-FATTY-ACID--COA LIGASE"/>
    <property type="match status" value="1"/>
</dbReference>
<evidence type="ECO:0000256" key="9">
    <source>
        <dbReference type="PROSITE-ProRule" id="PRU00708"/>
    </source>
</evidence>
<evidence type="ECO:0000256" key="3">
    <source>
        <dbReference type="ARBA" id="ARBA00022598"/>
    </source>
</evidence>
<dbReference type="GO" id="GO:0010025">
    <property type="term" value="P:wax biosynthetic process"/>
    <property type="evidence" value="ECO:0007669"/>
    <property type="project" value="TreeGrafter"/>
</dbReference>
<dbReference type="SUPFAM" id="SSF56801">
    <property type="entry name" value="Acetyl-CoA synthetase-like"/>
    <property type="match status" value="1"/>
</dbReference>
<dbReference type="OrthoDB" id="1700726at2759"/>
<protein>
    <recommendedName>
        <fullName evidence="8 10">Long-chain-fatty-acid--CoA ligase</fullName>
        <ecNumber evidence="8 10">6.2.1.3</ecNumber>
    </recommendedName>
</protein>
<dbReference type="InterPro" id="IPR000873">
    <property type="entry name" value="AMP-dep_synth/lig_dom"/>
</dbReference>
<feature type="compositionally biased region" description="Basic and acidic residues" evidence="11">
    <location>
        <begin position="9"/>
        <end position="18"/>
    </location>
</feature>
<evidence type="ECO:0000256" key="5">
    <source>
        <dbReference type="ARBA" id="ARBA00022741"/>
    </source>
</evidence>
<comment type="function">
    <text evidence="10">Catalyzes the conversion of long-chain fatty acids to their active form acyl-CoAs for both synthesis of cellular lipids, and degradation via beta-oxidation.</text>
</comment>
<comment type="caution">
    <text evidence="13">The sequence shown here is derived from an EMBL/GenBank/DDBJ whole genome shotgun (WGS) entry which is preliminary data.</text>
</comment>
<accession>A0A8K0DTS7</accession>
<evidence type="ECO:0000256" key="2">
    <source>
        <dbReference type="ARBA" id="ARBA00006432"/>
    </source>
</evidence>
<evidence type="ECO:0000256" key="6">
    <source>
        <dbReference type="ARBA" id="ARBA00022832"/>
    </source>
</evidence>
<evidence type="ECO:0000256" key="10">
    <source>
        <dbReference type="RuleBase" id="RU369030"/>
    </source>
</evidence>
<dbReference type="NCBIfam" id="TIGR00756">
    <property type="entry name" value="PPR"/>
    <property type="match status" value="4"/>
</dbReference>
<gene>
    <name evidence="13" type="ORF">FNV43_RR23658</name>
</gene>